<reference evidence="1" key="1">
    <citation type="journal article" date="2017" name="J. Phycol.">
        <title>Analysis of chloroplast genomes and a supermatrix inform reclassification of the Rhodomelaceae (Rhodophyta).</title>
        <authorList>
            <person name="Diaz-Tapia P."/>
            <person name="Maggs C.A."/>
            <person name="West J.A."/>
            <person name="Verbruggen H."/>
        </authorList>
    </citation>
    <scope>NUCLEOTIDE SEQUENCE</scope>
    <source>
        <strain evidence="1">JH1432</strain>
    </source>
</reference>
<geneLocation type="chloroplast" evidence="1"/>
<evidence type="ECO:0000313" key="1">
    <source>
        <dbReference type="EMBL" id="ARW60582.1"/>
    </source>
</evidence>
<keyword evidence="1" id="KW-0150">Chloroplast</keyword>
<proteinExistence type="predicted"/>
<organism evidence="1">
    <name type="scientific">Polysiphonia sp</name>
    <dbReference type="NCBI Taxonomy" id="1967842"/>
    <lineage>
        <taxon>Eukaryota</taxon>
        <taxon>Rhodophyta</taxon>
        <taxon>Florideophyceae</taxon>
        <taxon>Rhodymeniophycidae</taxon>
        <taxon>Ceramiales</taxon>
        <taxon>Rhodomelaceae</taxon>
        <taxon>Polysiphonioideae</taxon>
        <taxon>Polysiphonia</taxon>
    </lineage>
</organism>
<accession>A0A1Z1M3T2</accession>
<dbReference type="EMBL" id="MF101414">
    <property type="protein sequence ID" value="ARW60582.1"/>
    <property type="molecule type" value="Genomic_DNA"/>
</dbReference>
<protein>
    <submittedName>
        <fullName evidence="1">Uncharacterized protein</fullName>
    </submittedName>
</protein>
<dbReference type="AlphaFoldDB" id="A0A1Z1M3T2"/>
<gene>
    <name evidence="1" type="primary">ConsOrf1</name>
</gene>
<keyword evidence="1" id="KW-0934">Plastid</keyword>
<sequence length="62" mass="7305">MTSNLKNVYYERYNDADIDNLSINKKNIEDDIDMPTGWSFICLDETINYYTENINRTLSSTD</sequence>
<name>A0A1Z1M3T2_9FLOR</name>